<protein>
    <submittedName>
        <fullName evidence="2">Uncharacterized protein</fullName>
    </submittedName>
</protein>
<feature type="compositionally biased region" description="Polar residues" evidence="1">
    <location>
        <begin position="1"/>
        <end position="26"/>
    </location>
</feature>
<evidence type="ECO:0000256" key="1">
    <source>
        <dbReference type="SAM" id="MobiDB-lite"/>
    </source>
</evidence>
<dbReference type="EMBL" id="SDIL01000019">
    <property type="protein sequence ID" value="RXK40372.1"/>
    <property type="molecule type" value="Genomic_DNA"/>
</dbReference>
<evidence type="ECO:0000313" key="2">
    <source>
        <dbReference type="EMBL" id="RXK40372.1"/>
    </source>
</evidence>
<dbReference type="AlphaFoldDB" id="A0A4Q1BR84"/>
<feature type="region of interest" description="Disordered" evidence="1">
    <location>
        <begin position="1"/>
        <end position="38"/>
    </location>
</feature>
<dbReference type="OrthoDB" id="97058at2759"/>
<keyword evidence="3" id="KW-1185">Reference proteome</keyword>
<comment type="caution">
    <text evidence="2">The sequence shown here is derived from an EMBL/GenBank/DDBJ whole genome shotgun (WGS) entry which is preliminary data.</text>
</comment>
<name>A0A4Q1BR84_TREME</name>
<sequence length="269" mass="28934">MSEQETAGPSRCPSNQARSLEMNVSNLPSDDSPRSFDDFLDSLMLPDTLSELKDGHNLSKTDPIHWETLKQAVLQTSTLPLEDLPHALYTGVPGKKSNDPSSDILTLLNTMENAILNSLQTTAPDSTRTNVGDAPAQEFHFDQHSLASSVGPDRNHFKKNKRRGGDILPKRTSLVIGPADGAKSQASTEVSQEWRKPGGKKSKPFRPKGCDAWNIVTGNDTEPGRVGVGPAAERAGSVPPTTPVKGQVIGRRITGEEFEGMGQVASEGE</sequence>
<dbReference type="VEuPathDB" id="FungiDB:TREMEDRAFT_64477"/>
<evidence type="ECO:0000313" key="3">
    <source>
        <dbReference type="Proteomes" id="UP000289152"/>
    </source>
</evidence>
<feature type="compositionally biased region" description="Basic residues" evidence="1">
    <location>
        <begin position="197"/>
        <end position="206"/>
    </location>
</feature>
<organism evidence="2 3">
    <name type="scientific">Tremella mesenterica</name>
    <name type="common">Jelly fungus</name>
    <dbReference type="NCBI Taxonomy" id="5217"/>
    <lineage>
        <taxon>Eukaryota</taxon>
        <taxon>Fungi</taxon>
        <taxon>Dikarya</taxon>
        <taxon>Basidiomycota</taxon>
        <taxon>Agaricomycotina</taxon>
        <taxon>Tremellomycetes</taxon>
        <taxon>Tremellales</taxon>
        <taxon>Tremellaceae</taxon>
        <taxon>Tremella</taxon>
    </lineage>
</organism>
<reference evidence="2 3" key="1">
    <citation type="submission" date="2016-06" db="EMBL/GenBank/DDBJ databases">
        <title>Evolution of pathogenesis and genome organization in the Tremellales.</title>
        <authorList>
            <person name="Cuomo C."/>
            <person name="Litvintseva A."/>
            <person name="Heitman J."/>
            <person name="Chen Y."/>
            <person name="Sun S."/>
            <person name="Springer D."/>
            <person name="Dromer F."/>
            <person name="Young S."/>
            <person name="Zeng Q."/>
            <person name="Chapman S."/>
            <person name="Gujja S."/>
            <person name="Saif S."/>
            <person name="Birren B."/>
        </authorList>
    </citation>
    <scope>NUCLEOTIDE SEQUENCE [LARGE SCALE GENOMIC DNA]</scope>
    <source>
        <strain evidence="2 3">ATCC 28783</strain>
    </source>
</reference>
<dbReference type="Proteomes" id="UP000289152">
    <property type="component" value="Unassembled WGS sequence"/>
</dbReference>
<proteinExistence type="predicted"/>
<feature type="region of interest" description="Disordered" evidence="1">
    <location>
        <begin position="176"/>
        <end position="246"/>
    </location>
</feature>
<dbReference type="InParanoid" id="A0A4Q1BR84"/>
<accession>A0A4Q1BR84</accession>
<gene>
    <name evidence="2" type="ORF">M231_02355</name>
</gene>